<evidence type="ECO:0000313" key="4">
    <source>
        <dbReference type="Proteomes" id="UP000283644"/>
    </source>
</evidence>
<dbReference type="EMBL" id="QXGH01000035">
    <property type="protein sequence ID" value="RHW24135.1"/>
    <property type="molecule type" value="Genomic_DNA"/>
</dbReference>
<dbReference type="Proteomes" id="UP000283644">
    <property type="component" value="Unassembled WGS sequence"/>
</dbReference>
<proteinExistence type="inferred from homology"/>
<dbReference type="CDD" id="cd02440">
    <property type="entry name" value="AdoMet_MTases"/>
    <property type="match status" value="1"/>
</dbReference>
<evidence type="ECO:0000259" key="2">
    <source>
        <dbReference type="Pfam" id="PF13649"/>
    </source>
</evidence>
<comment type="caution">
    <text evidence="3">The sequence shown here is derived from an EMBL/GenBank/DDBJ whole genome shotgun (WGS) entry which is preliminary data.</text>
</comment>
<reference evidence="3 4" key="1">
    <citation type="submission" date="2018-09" db="EMBL/GenBank/DDBJ databases">
        <title>Genome sequencing of Nocardioides immobilis CCTCC AB 2017083 for comparison to Nocardioides silvaticus.</title>
        <authorList>
            <person name="Li C."/>
            <person name="Wang G."/>
        </authorList>
    </citation>
    <scope>NUCLEOTIDE SEQUENCE [LARGE SCALE GENOMIC DNA]</scope>
    <source>
        <strain evidence="3 4">CCTCC AB 2017083</strain>
    </source>
</reference>
<dbReference type="Pfam" id="PF13649">
    <property type="entry name" value="Methyltransf_25"/>
    <property type="match status" value="1"/>
</dbReference>
<dbReference type="SUPFAM" id="SSF46785">
    <property type="entry name" value="Winged helix' DNA-binding domain"/>
    <property type="match status" value="2"/>
</dbReference>
<dbReference type="InterPro" id="IPR036388">
    <property type="entry name" value="WH-like_DNA-bd_sf"/>
</dbReference>
<protein>
    <submittedName>
        <fullName evidence="3">DUF480 domain-containing protein</fullName>
    </submittedName>
</protein>
<name>A0A417XV11_9ACTN</name>
<dbReference type="PANTHER" id="PTHR38768">
    <property type="entry name" value="UPF0502 PROTEIN YCEH"/>
    <property type="match status" value="1"/>
</dbReference>
<gene>
    <name evidence="3" type="ORF">D0Z08_25775</name>
</gene>
<dbReference type="Gene3D" id="3.40.50.150">
    <property type="entry name" value="Vaccinia Virus protein VP39"/>
    <property type="match status" value="1"/>
</dbReference>
<keyword evidence="4" id="KW-1185">Reference proteome</keyword>
<comment type="similarity">
    <text evidence="1">Belongs to the UPF0502 family.</text>
</comment>
<evidence type="ECO:0000256" key="1">
    <source>
        <dbReference type="HAMAP-Rule" id="MF_01584"/>
    </source>
</evidence>
<dbReference type="SUPFAM" id="SSF53335">
    <property type="entry name" value="S-adenosyl-L-methionine-dependent methyltransferases"/>
    <property type="match status" value="1"/>
</dbReference>
<dbReference type="InterPro" id="IPR041698">
    <property type="entry name" value="Methyltransf_25"/>
</dbReference>
<dbReference type="AlphaFoldDB" id="A0A417XV11"/>
<sequence>MTDLPVLSAVDQRILGSLLEKELTVPASYPLSLNALRTACNQSSSRDPVVSYDDALVEGACRNLKDRGLVRIVWADRGPRTLKYHQVLAEALDLGSDERALLTVLLLRGPQAAGELRSRTERLHAFPDRSDVEATLERMAAASPALVRVLPRRAGERDPRWVHLLGDQPAADAVAPVAATPEIDLTTRDERVRSSYDIVAEAYADALTDELDGLPFERWLLGRIVDLAAAAPVVEVGCGPGHVTAYLADQGARSTGVDLAPGMVEQARARYPQASYDVGDLRRLMRPPAADGWGAVLAWYSLVHTTPAEMPEVLAGLVRPLRPGGWLVYAGHAGGGVVHRDDWFDEPVDLDFVLQEPKDVAALFERAGLVDVEWYRRAPVAARNESTERAYVLGRASG</sequence>
<dbReference type="InterPro" id="IPR029063">
    <property type="entry name" value="SAM-dependent_MTases_sf"/>
</dbReference>
<evidence type="ECO:0000313" key="3">
    <source>
        <dbReference type="EMBL" id="RHW24135.1"/>
    </source>
</evidence>
<feature type="domain" description="Methyltransferase" evidence="2">
    <location>
        <begin position="233"/>
        <end position="325"/>
    </location>
</feature>
<accession>A0A417XV11</accession>
<dbReference type="Pfam" id="PF04337">
    <property type="entry name" value="DUF480"/>
    <property type="match status" value="1"/>
</dbReference>
<dbReference type="InterPro" id="IPR036390">
    <property type="entry name" value="WH_DNA-bd_sf"/>
</dbReference>
<dbReference type="OrthoDB" id="9805171at2"/>
<dbReference type="Gene3D" id="1.10.10.10">
    <property type="entry name" value="Winged helix-like DNA-binding domain superfamily/Winged helix DNA-binding domain"/>
    <property type="match status" value="2"/>
</dbReference>
<dbReference type="InterPro" id="IPR007432">
    <property type="entry name" value="DUF480"/>
</dbReference>
<dbReference type="HAMAP" id="MF_01584">
    <property type="entry name" value="UPF0502"/>
    <property type="match status" value="1"/>
</dbReference>
<dbReference type="RefSeq" id="WP_118928154.1">
    <property type="nucleotide sequence ID" value="NZ_QXGH01000035.1"/>
</dbReference>
<dbReference type="PANTHER" id="PTHR38768:SF1">
    <property type="entry name" value="UPF0502 PROTEIN YCEH"/>
    <property type="match status" value="1"/>
</dbReference>
<organism evidence="3 4">
    <name type="scientific">Nocardioides immobilis</name>
    <dbReference type="NCBI Taxonomy" id="2049295"/>
    <lineage>
        <taxon>Bacteria</taxon>
        <taxon>Bacillati</taxon>
        <taxon>Actinomycetota</taxon>
        <taxon>Actinomycetes</taxon>
        <taxon>Propionibacteriales</taxon>
        <taxon>Nocardioidaceae</taxon>
        <taxon>Nocardioides</taxon>
    </lineage>
</organism>